<evidence type="ECO:0000259" key="8">
    <source>
        <dbReference type="PROSITE" id="PS50113"/>
    </source>
</evidence>
<dbReference type="InterPro" id="IPR004358">
    <property type="entry name" value="Sig_transdc_His_kin-like_C"/>
</dbReference>
<dbReference type="InterPro" id="IPR036097">
    <property type="entry name" value="HisK_dim/P_sf"/>
</dbReference>
<dbReference type="PROSITE" id="PS50109">
    <property type="entry name" value="HIS_KIN"/>
    <property type="match status" value="1"/>
</dbReference>
<dbReference type="SUPFAM" id="SSF55874">
    <property type="entry name" value="ATPase domain of HSP90 chaperone/DNA topoisomerase II/histidine kinase"/>
    <property type="match status" value="1"/>
</dbReference>
<keyword evidence="4" id="KW-0808">Transferase</keyword>
<gene>
    <name evidence="9" type="ORF">DXN04_33375</name>
</gene>
<dbReference type="PROSITE" id="PS50113">
    <property type="entry name" value="PAC"/>
    <property type="match status" value="1"/>
</dbReference>
<dbReference type="InterPro" id="IPR003661">
    <property type="entry name" value="HisK_dim/P_dom"/>
</dbReference>
<dbReference type="PANTHER" id="PTHR43304:SF1">
    <property type="entry name" value="PAC DOMAIN-CONTAINING PROTEIN"/>
    <property type="match status" value="1"/>
</dbReference>
<dbReference type="RefSeq" id="WP_116857763.1">
    <property type="nucleotide sequence ID" value="NZ_QTJV01000022.1"/>
</dbReference>
<protein>
    <recommendedName>
        <fullName evidence="2">histidine kinase</fullName>
        <ecNumber evidence="2">2.7.13.3</ecNumber>
    </recommendedName>
</protein>
<dbReference type="AlphaFoldDB" id="A0A3E1NN43"/>
<reference evidence="9 10" key="1">
    <citation type="submission" date="2018-08" db="EMBL/GenBank/DDBJ databases">
        <title>Chitinophaga sp. K20C18050901, a novel bacterium isolated from forest soil.</title>
        <authorList>
            <person name="Wang C."/>
        </authorList>
    </citation>
    <scope>NUCLEOTIDE SEQUENCE [LARGE SCALE GENOMIC DNA]</scope>
    <source>
        <strain evidence="9 10">K20C18050901</strain>
    </source>
</reference>
<evidence type="ECO:0000256" key="4">
    <source>
        <dbReference type="ARBA" id="ARBA00022679"/>
    </source>
</evidence>
<dbReference type="CDD" id="cd00082">
    <property type="entry name" value="HisKA"/>
    <property type="match status" value="1"/>
</dbReference>
<dbReference type="Pfam" id="PF02518">
    <property type="entry name" value="HATPase_c"/>
    <property type="match status" value="1"/>
</dbReference>
<dbReference type="InterPro" id="IPR005467">
    <property type="entry name" value="His_kinase_dom"/>
</dbReference>
<dbReference type="PANTHER" id="PTHR43304">
    <property type="entry name" value="PHYTOCHROME-LIKE PROTEIN CPH1"/>
    <property type="match status" value="1"/>
</dbReference>
<evidence type="ECO:0000256" key="2">
    <source>
        <dbReference type="ARBA" id="ARBA00012438"/>
    </source>
</evidence>
<dbReference type="Gene3D" id="1.10.287.130">
    <property type="match status" value="1"/>
</dbReference>
<keyword evidence="10" id="KW-1185">Reference proteome</keyword>
<dbReference type="InterPro" id="IPR003594">
    <property type="entry name" value="HATPase_dom"/>
</dbReference>
<dbReference type="Proteomes" id="UP000261174">
    <property type="component" value="Unassembled WGS sequence"/>
</dbReference>
<dbReference type="PROSITE" id="PS50112">
    <property type="entry name" value="PAS"/>
    <property type="match status" value="1"/>
</dbReference>
<evidence type="ECO:0000259" key="6">
    <source>
        <dbReference type="PROSITE" id="PS50109"/>
    </source>
</evidence>
<dbReference type="SUPFAM" id="SSF47384">
    <property type="entry name" value="Homodimeric domain of signal transducing histidine kinase"/>
    <property type="match status" value="1"/>
</dbReference>
<evidence type="ECO:0000256" key="5">
    <source>
        <dbReference type="ARBA" id="ARBA00022777"/>
    </source>
</evidence>
<dbReference type="FunFam" id="3.30.565.10:FF:000006">
    <property type="entry name" value="Sensor histidine kinase WalK"/>
    <property type="match status" value="1"/>
</dbReference>
<evidence type="ECO:0000313" key="9">
    <source>
        <dbReference type="EMBL" id="RFM29340.1"/>
    </source>
</evidence>
<comment type="caution">
    <text evidence="9">The sequence shown here is derived from an EMBL/GenBank/DDBJ whole genome shotgun (WGS) entry which is preliminary data.</text>
</comment>
<evidence type="ECO:0000313" key="10">
    <source>
        <dbReference type="Proteomes" id="UP000261174"/>
    </source>
</evidence>
<keyword evidence="3" id="KW-0597">Phosphoprotein</keyword>
<dbReference type="SMART" id="SM00387">
    <property type="entry name" value="HATPase_c"/>
    <property type="match status" value="1"/>
</dbReference>
<proteinExistence type="predicted"/>
<dbReference type="NCBIfam" id="TIGR00229">
    <property type="entry name" value="sensory_box"/>
    <property type="match status" value="1"/>
</dbReference>
<evidence type="ECO:0000256" key="3">
    <source>
        <dbReference type="ARBA" id="ARBA00022553"/>
    </source>
</evidence>
<dbReference type="SMART" id="SM00091">
    <property type="entry name" value="PAS"/>
    <property type="match status" value="1"/>
</dbReference>
<feature type="domain" description="Histidine kinase" evidence="6">
    <location>
        <begin position="175"/>
        <end position="389"/>
    </location>
</feature>
<feature type="domain" description="PAC" evidence="8">
    <location>
        <begin position="105"/>
        <end position="157"/>
    </location>
</feature>
<dbReference type="EC" id="2.7.13.3" evidence="2"/>
<dbReference type="Gene3D" id="3.30.565.10">
    <property type="entry name" value="Histidine kinase-like ATPase, C-terminal domain"/>
    <property type="match status" value="1"/>
</dbReference>
<dbReference type="InterPro" id="IPR035965">
    <property type="entry name" value="PAS-like_dom_sf"/>
</dbReference>
<dbReference type="InterPro" id="IPR052162">
    <property type="entry name" value="Sensor_kinase/Photoreceptor"/>
</dbReference>
<evidence type="ECO:0000256" key="1">
    <source>
        <dbReference type="ARBA" id="ARBA00000085"/>
    </source>
</evidence>
<dbReference type="OrthoDB" id="9766459at2"/>
<dbReference type="PRINTS" id="PR00344">
    <property type="entry name" value="BCTRLSENSOR"/>
</dbReference>
<dbReference type="Pfam" id="PF13426">
    <property type="entry name" value="PAS_9"/>
    <property type="match status" value="1"/>
</dbReference>
<accession>A0A3E1NN43</accession>
<evidence type="ECO:0000259" key="7">
    <source>
        <dbReference type="PROSITE" id="PS50112"/>
    </source>
</evidence>
<dbReference type="GO" id="GO:0000155">
    <property type="term" value="F:phosphorelay sensor kinase activity"/>
    <property type="evidence" value="ECO:0007669"/>
    <property type="project" value="InterPro"/>
</dbReference>
<dbReference type="SMART" id="SM00388">
    <property type="entry name" value="HisKA"/>
    <property type="match status" value="1"/>
</dbReference>
<dbReference type="InterPro" id="IPR000700">
    <property type="entry name" value="PAS-assoc_C"/>
</dbReference>
<dbReference type="EMBL" id="QTJV01000022">
    <property type="protein sequence ID" value="RFM29340.1"/>
    <property type="molecule type" value="Genomic_DNA"/>
</dbReference>
<dbReference type="Gene3D" id="3.30.450.20">
    <property type="entry name" value="PAS domain"/>
    <property type="match status" value="1"/>
</dbReference>
<dbReference type="InterPro" id="IPR000014">
    <property type="entry name" value="PAS"/>
</dbReference>
<name>A0A3E1NN43_9BACT</name>
<dbReference type="Pfam" id="PF00512">
    <property type="entry name" value="HisKA"/>
    <property type="match status" value="1"/>
</dbReference>
<feature type="domain" description="PAS" evidence="7">
    <location>
        <begin position="30"/>
        <end position="103"/>
    </location>
</feature>
<organism evidence="9 10">
    <name type="scientific">Chitinophaga silvisoli</name>
    <dbReference type="NCBI Taxonomy" id="2291814"/>
    <lineage>
        <taxon>Bacteria</taxon>
        <taxon>Pseudomonadati</taxon>
        <taxon>Bacteroidota</taxon>
        <taxon>Chitinophagia</taxon>
        <taxon>Chitinophagales</taxon>
        <taxon>Chitinophagaceae</taxon>
        <taxon>Chitinophaga</taxon>
    </lineage>
</organism>
<dbReference type="InterPro" id="IPR036890">
    <property type="entry name" value="HATPase_C_sf"/>
</dbReference>
<keyword evidence="5" id="KW-0418">Kinase</keyword>
<dbReference type="SUPFAM" id="SSF55785">
    <property type="entry name" value="PYP-like sensor domain (PAS domain)"/>
    <property type="match status" value="1"/>
</dbReference>
<sequence>MDTRSEPDDSASLDRLQLLAAQDNSALLRSEERYHKMVEEVEDYAILLLDPNGRIMNWNKGAEKIKGYKEAEIIGRNFRIFYRPEDQERQLPEQLIQRARSTGKAIHEGWRVRKDGTTFWGSVVLTALHDDLKNVIGFSKVTRDLTERKVAEDKIQQYAKELEAQNRDLQQFAYAAAHDMKEPLRKVQFYTSSLLDGIGTQLPPKEKSYLERTVDAAHRMQGLIEDLLTYTRISGEVPPFEEVALTSLLEEVLSHHQETIESINAVIEADPLPVVPGITFQLRQLLDNLIGNALKYHHREKIPHIIIRSTFDNGKQNIIIQDNGIGFEPQNCKKIFEMFERLHGRESYPGTGIGLALCQRIVQNHHGTISATGQVGEGATFTITLPIAEAE</sequence>
<dbReference type="CDD" id="cd00130">
    <property type="entry name" value="PAS"/>
    <property type="match status" value="1"/>
</dbReference>
<comment type="catalytic activity">
    <reaction evidence="1">
        <text>ATP + protein L-histidine = ADP + protein N-phospho-L-histidine.</text>
        <dbReference type="EC" id="2.7.13.3"/>
    </reaction>
</comment>